<dbReference type="InterPro" id="IPR037066">
    <property type="entry name" value="Plug_dom_sf"/>
</dbReference>
<evidence type="ECO:0000256" key="3">
    <source>
        <dbReference type="ARBA" id="ARBA00022452"/>
    </source>
</evidence>
<evidence type="ECO:0000256" key="6">
    <source>
        <dbReference type="ARBA" id="ARBA00023237"/>
    </source>
</evidence>
<comment type="caution">
    <text evidence="9">The sequence shown here is derived from an EMBL/GenBank/DDBJ whole genome shotgun (WGS) entry which is preliminary data.</text>
</comment>
<keyword evidence="4 7" id="KW-0812">Transmembrane</keyword>
<dbReference type="EMBL" id="JAOSLC020000003">
    <property type="protein sequence ID" value="MDD7915323.1"/>
    <property type="molecule type" value="Genomic_DNA"/>
</dbReference>
<feature type="domain" description="TonB-dependent receptor plug" evidence="8">
    <location>
        <begin position="121"/>
        <end position="224"/>
    </location>
</feature>
<dbReference type="InterPro" id="IPR023996">
    <property type="entry name" value="TonB-dep_OMP_SusC/RagA"/>
</dbReference>
<evidence type="ECO:0000256" key="4">
    <source>
        <dbReference type="ARBA" id="ARBA00022692"/>
    </source>
</evidence>
<evidence type="ECO:0000256" key="5">
    <source>
        <dbReference type="ARBA" id="ARBA00023136"/>
    </source>
</evidence>
<keyword evidence="5 7" id="KW-0472">Membrane</keyword>
<sequence>MRKKDSNIIYMIFILFFALPALTFGQQKTITGTVVSASDNSPFPGASVYVKATKAGTSTDFDGKYSIKANTGDVLVFSFLGYTSKEVTVADETVINVSLEESSSVLDEIVITGYGKQTRATLTTSISKLDTKVLETSSRSNAATALQGTIAGLRITNNTGQPGATPSIVLRGGTSFNGTGSPLILIDGIPGSFYALNSDDIESIEVLKDAAATAIYGARSANGVILVTTKTGKVGKSSINYKYKYSINNERDDQKYLSAADFINYNRQGHKYSEETRGNPNFIRQFINGANSFAIGGNTIDSPFTTQLLTASNQYLLSQPGWSSIPDILDPSRDILFYDNKNVGDRIYQDSETKDHYISFDGGNEKGTYYLGLGLLDNDGLILGSGFKRYSGKFSGSYKIKENLKVNSNILYSHSNLSRSPLGEDDTVFRRFQGQAPTSRDFNNNADGTWSNLYASGQNQSFGNPLYYQDKFVRKNLEQRLSASVGINWDILEDLTLSVRGSHFTVNNHNENFDKAYRRGSSITGALNTTRNASVRLQRTLRNQITGTLNYTKKFGDHRINALIGAEYFKNNFFQSSAGTRNSPTDLIETLNAGSEANGIPNSFETEYVLASTLGRLVYDFDNRYLFQFNFRSDGSSRLGNNKYGFFPGVSLGWNAHNEAFFDKSSFLSKYVTKLKPRLSYGVSGNQEVLSNYGVYGSYGSQGVYNGQTGYANSGLATLDLLWEKATTLNFGLDVSFFDNRLTFITDIYSRDIKDKLANLTLPYYTGFSSILTNNGTIRNKGFELQINGDVIRNDELTWNVGATFTRNRNYAVDLPENDNDLNRQNGVLIWNPSTGQEEWVGGFQEGQRLGNDLVVAYEQGGIYATQAEADADNGITDMLMPGASRNKRWAGDVKWVDQNGDGIINSLDRKVIGRTTPDLVGGLTTSLNYKDFSLFIKTDFAVGHLVWNHIRAKGYGQTQGNLNQPIEVLDSWTPTNTDTSWPRMVFVNDAKNVWRGNEGSDYRSSSSLQNSGNSRFWEKGDYLALREVTFSYNVPTEYFKGAVQRLNIYATGSNLHYFKSMSGDTPEVGGVQYGSFPMPRTFTLGLNITF</sequence>
<evidence type="ECO:0000256" key="7">
    <source>
        <dbReference type="PROSITE-ProRule" id="PRU01360"/>
    </source>
</evidence>
<dbReference type="InterPro" id="IPR036942">
    <property type="entry name" value="Beta-barrel_TonB_sf"/>
</dbReference>
<accession>A0ABT5SB63</accession>
<dbReference type="NCBIfam" id="TIGR04057">
    <property type="entry name" value="SusC_RagA_signa"/>
    <property type="match status" value="1"/>
</dbReference>
<organism evidence="9 10">
    <name type="scientific">Polaribacter ponticola</name>
    <dbReference type="NCBI Taxonomy" id="2978475"/>
    <lineage>
        <taxon>Bacteria</taxon>
        <taxon>Pseudomonadati</taxon>
        <taxon>Bacteroidota</taxon>
        <taxon>Flavobacteriia</taxon>
        <taxon>Flavobacteriales</taxon>
        <taxon>Flavobacteriaceae</taxon>
    </lineage>
</organism>
<dbReference type="InterPro" id="IPR008969">
    <property type="entry name" value="CarboxyPept-like_regulatory"/>
</dbReference>
<evidence type="ECO:0000259" key="8">
    <source>
        <dbReference type="Pfam" id="PF07715"/>
    </source>
</evidence>
<dbReference type="Gene3D" id="2.40.170.20">
    <property type="entry name" value="TonB-dependent receptor, beta-barrel domain"/>
    <property type="match status" value="1"/>
</dbReference>
<evidence type="ECO:0000256" key="2">
    <source>
        <dbReference type="ARBA" id="ARBA00022448"/>
    </source>
</evidence>
<keyword evidence="9" id="KW-0675">Receptor</keyword>
<proteinExistence type="inferred from homology"/>
<dbReference type="InterPro" id="IPR023997">
    <property type="entry name" value="TonB-dep_OMP_SusC/RagA_CS"/>
</dbReference>
<keyword evidence="3 7" id="KW-1134">Transmembrane beta strand</keyword>
<dbReference type="Proteomes" id="UP001151478">
    <property type="component" value="Unassembled WGS sequence"/>
</dbReference>
<protein>
    <submittedName>
        <fullName evidence="9">TonB-dependent receptor</fullName>
    </submittedName>
</protein>
<dbReference type="SUPFAM" id="SSF49464">
    <property type="entry name" value="Carboxypeptidase regulatory domain-like"/>
    <property type="match status" value="1"/>
</dbReference>
<dbReference type="Gene3D" id="2.60.40.1120">
    <property type="entry name" value="Carboxypeptidase-like, regulatory domain"/>
    <property type="match status" value="1"/>
</dbReference>
<gene>
    <name evidence="9" type="ORF">N5A56_013280</name>
</gene>
<dbReference type="PROSITE" id="PS52016">
    <property type="entry name" value="TONB_DEPENDENT_REC_3"/>
    <property type="match status" value="1"/>
</dbReference>
<dbReference type="NCBIfam" id="TIGR04056">
    <property type="entry name" value="OMP_RagA_SusC"/>
    <property type="match status" value="1"/>
</dbReference>
<keyword evidence="6 7" id="KW-0998">Cell outer membrane</keyword>
<dbReference type="Pfam" id="PF07715">
    <property type="entry name" value="Plug"/>
    <property type="match status" value="1"/>
</dbReference>
<dbReference type="RefSeq" id="WP_265725878.1">
    <property type="nucleotide sequence ID" value="NZ_JAOSLC020000003.1"/>
</dbReference>
<name>A0ABT5SB63_9FLAO</name>
<dbReference type="InterPro" id="IPR039426">
    <property type="entry name" value="TonB-dep_rcpt-like"/>
</dbReference>
<evidence type="ECO:0000313" key="10">
    <source>
        <dbReference type="Proteomes" id="UP001151478"/>
    </source>
</evidence>
<keyword evidence="10" id="KW-1185">Reference proteome</keyword>
<evidence type="ECO:0000256" key="1">
    <source>
        <dbReference type="ARBA" id="ARBA00004571"/>
    </source>
</evidence>
<evidence type="ECO:0000313" key="9">
    <source>
        <dbReference type="EMBL" id="MDD7915323.1"/>
    </source>
</evidence>
<keyword evidence="2 7" id="KW-0813">Transport</keyword>
<comment type="subcellular location">
    <subcellularLocation>
        <location evidence="1 7">Cell outer membrane</location>
        <topology evidence="1 7">Multi-pass membrane protein</topology>
    </subcellularLocation>
</comment>
<reference evidence="9" key="1">
    <citation type="submission" date="2023-02" db="EMBL/GenBank/DDBJ databases">
        <title>Polaribacter ponticola sp. nov., isolated from seawater.</title>
        <authorList>
            <person name="Baek J.H."/>
            <person name="Kim J.M."/>
            <person name="Choi D.G."/>
            <person name="Jeon C.O."/>
        </authorList>
    </citation>
    <scope>NUCLEOTIDE SEQUENCE</scope>
    <source>
        <strain evidence="9">MSW5</strain>
    </source>
</reference>
<dbReference type="SUPFAM" id="SSF56935">
    <property type="entry name" value="Porins"/>
    <property type="match status" value="1"/>
</dbReference>
<comment type="similarity">
    <text evidence="7">Belongs to the TonB-dependent receptor family.</text>
</comment>
<dbReference type="Gene3D" id="2.170.130.10">
    <property type="entry name" value="TonB-dependent receptor, plug domain"/>
    <property type="match status" value="1"/>
</dbReference>
<dbReference type="Pfam" id="PF13715">
    <property type="entry name" value="CarbopepD_reg_2"/>
    <property type="match status" value="1"/>
</dbReference>
<dbReference type="InterPro" id="IPR012910">
    <property type="entry name" value="Plug_dom"/>
</dbReference>